<dbReference type="EMBL" id="CP018866">
    <property type="protein sequence ID" value="AST90461.1"/>
    <property type="molecule type" value="Genomic_DNA"/>
</dbReference>
<accession>A0A223KLW1</accession>
<gene>
    <name evidence="1" type="ORF">BC6307_03805</name>
</gene>
<dbReference type="InterPro" id="IPR026838">
    <property type="entry name" value="YheC/D"/>
</dbReference>
<proteinExistence type="predicted"/>
<dbReference type="Pfam" id="PF14398">
    <property type="entry name" value="ATPgrasp_YheCD"/>
    <property type="match status" value="1"/>
</dbReference>
<dbReference type="Proteomes" id="UP000215224">
    <property type="component" value="Chromosome"/>
</dbReference>
<evidence type="ECO:0008006" key="3">
    <source>
        <dbReference type="Google" id="ProtNLM"/>
    </source>
</evidence>
<keyword evidence="2" id="KW-1185">Reference proteome</keyword>
<sequence length="380" mass="44280">MKDCLPFHVRRKGQKVGPVIGILVSNKQNKFYGNIPLFNRIQRKLFELGGFSVCFPIDQLLRGNLSGYCYIPSTNHWISINDLVPDAFYNRLLRDDEHKLKLLSEMYTTPFFNRQFFDKWELYSVLSQDNLLEKHLPKTLLLTDSNFNEYLNTYSSFYVKERESSKGAGIFLVEKERENIIIQTVEKKFVFYNVKEAWDFLKKHTNDCIIQETIPSQRWHGNKFDLRLFVHFIDGNYEISGTGVRVSHGQQITTHVPNGGMVGTLNELPITIDSPLLQALMNNCGKLLTKKISFVGEFSADIGITPTGHYYIYELNSKPMDFDEPIIKQKGTENLIHTFYNFTSFPWRNHKTFVENKKRNNQKNSILIKEIVKVKTNRLP</sequence>
<dbReference type="KEGG" id="bcoh:BC6307_03805"/>
<name>A0A223KLW1_9BACI</name>
<dbReference type="SUPFAM" id="SSF56059">
    <property type="entry name" value="Glutathione synthetase ATP-binding domain-like"/>
    <property type="match status" value="1"/>
</dbReference>
<dbReference type="RefSeq" id="WP_169714867.1">
    <property type="nucleotide sequence ID" value="NZ_CP018866.1"/>
</dbReference>
<reference evidence="1 2" key="1">
    <citation type="submission" date="2016-12" db="EMBL/GenBank/DDBJ databases">
        <title>The whole genome sequencing and assembly of Bacillus cohnii DSM 6307T strain.</title>
        <authorList>
            <person name="Lee Y.-J."/>
            <person name="Yi H."/>
            <person name="Bahn Y.-S."/>
            <person name="Kim J.F."/>
            <person name="Lee D.-W."/>
        </authorList>
    </citation>
    <scope>NUCLEOTIDE SEQUENCE [LARGE SCALE GENOMIC DNA]</scope>
    <source>
        <strain evidence="1 2">DSM 6307</strain>
    </source>
</reference>
<dbReference type="STRING" id="1314751.GCA_001591425_03538"/>
<dbReference type="AlphaFoldDB" id="A0A223KLW1"/>
<organism evidence="1 2">
    <name type="scientific">Sutcliffiella cohnii</name>
    <dbReference type="NCBI Taxonomy" id="33932"/>
    <lineage>
        <taxon>Bacteria</taxon>
        <taxon>Bacillati</taxon>
        <taxon>Bacillota</taxon>
        <taxon>Bacilli</taxon>
        <taxon>Bacillales</taxon>
        <taxon>Bacillaceae</taxon>
        <taxon>Sutcliffiella</taxon>
    </lineage>
</organism>
<evidence type="ECO:0000313" key="1">
    <source>
        <dbReference type="EMBL" id="AST90461.1"/>
    </source>
</evidence>
<protein>
    <recommendedName>
        <fullName evidence="3">ATP-grasp domain-containing protein</fullName>
    </recommendedName>
</protein>
<evidence type="ECO:0000313" key="2">
    <source>
        <dbReference type="Proteomes" id="UP000215224"/>
    </source>
</evidence>